<dbReference type="InterPro" id="IPR001647">
    <property type="entry name" value="HTH_TetR"/>
</dbReference>
<dbReference type="Pfam" id="PF00440">
    <property type="entry name" value="TetR_N"/>
    <property type="match status" value="1"/>
</dbReference>
<dbReference type="InterPro" id="IPR009057">
    <property type="entry name" value="Homeodomain-like_sf"/>
</dbReference>
<evidence type="ECO:0000313" key="6">
    <source>
        <dbReference type="EMBL" id="MFC7614691.1"/>
    </source>
</evidence>
<keyword evidence="7" id="KW-1185">Reference proteome</keyword>
<dbReference type="PROSITE" id="PS50977">
    <property type="entry name" value="HTH_TETR_2"/>
    <property type="match status" value="1"/>
</dbReference>
<dbReference type="PANTHER" id="PTHR30055:SF151">
    <property type="entry name" value="TRANSCRIPTIONAL REGULATORY PROTEIN"/>
    <property type="match status" value="1"/>
</dbReference>
<keyword evidence="3" id="KW-0804">Transcription</keyword>
<feature type="domain" description="HTH tetR-type" evidence="5">
    <location>
        <begin position="27"/>
        <end position="87"/>
    </location>
</feature>
<dbReference type="SUPFAM" id="SSF46689">
    <property type="entry name" value="Homeodomain-like"/>
    <property type="match status" value="1"/>
</dbReference>
<dbReference type="InterPro" id="IPR050109">
    <property type="entry name" value="HTH-type_TetR-like_transc_reg"/>
</dbReference>
<reference evidence="7" key="1">
    <citation type="journal article" date="2019" name="Int. J. Syst. Evol. Microbiol.">
        <title>The Global Catalogue of Microorganisms (GCM) 10K type strain sequencing project: providing services to taxonomists for standard genome sequencing and annotation.</title>
        <authorList>
            <consortium name="The Broad Institute Genomics Platform"/>
            <consortium name="The Broad Institute Genome Sequencing Center for Infectious Disease"/>
            <person name="Wu L."/>
            <person name="Ma J."/>
        </authorList>
    </citation>
    <scope>NUCLEOTIDE SEQUENCE [LARGE SCALE GENOMIC DNA]</scope>
    <source>
        <strain evidence="7">JCM 17695</strain>
    </source>
</reference>
<feature type="DNA-binding region" description="H-T-H motif" evidence="4">
    <location>
        <begin position="50"/>
        <end position="69"/>
    </location>
</feature>
<gene>
    <name evidence="6" type="ORF">ACFQV2_15320</name>
</gene>
<dbReference type="Gene3D" id="1.10.357.10">
    <property type="entry name" value="Tetracycline Repressor, domain 2"/>
    <property type="match status" value="1"/>
</dbReference>
<organism evidence="6 7">
    <name type="scientific">Actinokineospora soli</name>
    <dbReference type="NCBI Taxonomy" id="1048753"/>
    <lineage>
        <taxon>Bacteria</taxon>
        <taxon>Bacillati</taxon>
        <taxon>Actinomycetota</taxon>
        <taxon>Actinomycetes</taxon>
        <taxon>Pseudonocardiales</taxon>
        <taxon>Pseudonocardiaceae</taxon>
        <taxon>Actinokineospora</taxon>
    </lineage>
</organism>
<proteinExistence type="predicted"/>
<dbReference type="SUPFAM" id="SSF48498">
    <property type="entry name" value="Tetracyclin repressor-like, C-terminal domain"/>
    <property type="match status" value="1"/>
</dbReference>
<evidence type="ECO:0000256" key="2">
    <source>
        <dbReference type="ARBA" id="ARBA00023125"/>
    </source>
</evidence>
<accession>A0ABW2TPH5</accession>
<keyword evidence="2 4" id="KW-0238">DNA-binding</keyword>
<protein>
    <submittedName>
        <fullName evidence="6">TetR/AcrR family transcriptional regulator</fullName>
    </submittedName>
</protein>
<evidence type="ECO:0000256" key="1">
    <source>
        <dbReference type="ARBA" id="ARBA00023015"/>
    </source>
</evidence>
<comment type="caution">
    <text evidence="6">The sequence shown here is derived from an EMBL/GenBank/DDBJ whole genome shotgun (WGS) entry which is preliminary data.</text>
</comment>
<dbReference type="PRINTS" id="PR00455">
    <property type="entry name" value="HTHTETR"/>
</dbReference>
<evidence type="ECO:0000259" key="5">
    <source>
        <dbReference type="PROSITE" id="PS50977"/>
    </source>
</evidence>
<dbReference type="InterPro" id="IPR036271">
    <property type="entry name" value="Tet_transcr_reg_TetR-rel_C_sf"/>
</dbReference>
<dbReference type="Gene3D" id="1.10.10.60">
    <property type="entry name" value="Homeodomain-like"/>
    <property type="match status" value="1"/>
</dbReference>
<dbReference type="PANTHER" id="PTHR30055">
    <property type="entry name" value="HTH-TYPE TRANSCRIPTIONAL REGULATOR RUTR"/>
    <property type="match status" value="1"/>
</dbReference>
<dbReference type="InterPro" id="IPR004111">
    <property type="entry name" value="Repressor_TetR_C"/>
</dbReference>
<evidence type="ECO:0000313" key="7">
    <source>
        <dbReference type="Proteomes" id="UP001596512"/>
    </source>
</evidence>
<evidence type="ECO:0000256" key="3">
    <source>
        <dbReference type="ARBA" id="ARBA00023163"/>
    </source>
</evidence>
<sequence>MVVYAGQGDPARTVPLLWRAPAEPKPGLSVDAIVDAAIAVADESGLAGLSMRAVGERLGVTAMALYTHVPGKSELLELMYDRALAELPSDYPGEWRDALAAWADDGMAFYLRHPWLLHISQARPVLGPNEFQLLETVAAVLHRVGLRPRVARGAVGALLNYVRGAAQTVADARAAAAATGQTDEDWWYARSPLLEAAVPDFADRFPMASWLEDDPEPPPGDCTPYLEWDARRSFHVGLDILLDGIDAARDQPR</sequence>
<evidence type="ECO:0000256" key="4">
    <source>
        <dbReference type="PROSITE-ProRule" id="PRU00335"/>
    </source>
</evidence>
<dbReference type="Proteomes" id="UP001596512">
    <property type="component" value="Unassembled WGS sequence"/>
</dbReference>
<keyword evidence="1" id="KW-0805">Transcription regulation</keyword>
<dbReference type="Pfam" id="PF02909">
    <property type="entry name" value="TetR_C_1"/>
    <property type="match status" value="1"/>
</dbReference>
<name>A0ABW2TPH5_9PSEU</name>
<dbReference type="EMBL" id="JBHTEY010000004">
    <property type="protein sequence ID" value="MFC7614691.1"/>
    <property type="molecule type" value="Genomic_DNA"/>
</dbReference>